<dbReference type="EMBL" id="HBUE01011681">
    <property type="protein sequence ID" value="CAG6448722.1"/>
    <property type="molecule type" value="Transcribed_RNA"/>
</dbReference>
<reference evidence="1" key="1">
    <citation type="submission" date="2021-05" db="EMBL/GenBank/DDBJ databases">
        <authorList>
            <person name="Alioto T."/>
            <person name="Alioto T."/>
            <person name="Gomez Garrido J."/>
        </authorList>
    </citation>
    <scope>NUCLEOTIDE SEQUENCE</scope>
</reference>
<name>A0A8D8EUT6_CULPI</name>
<accession>A0A8D8EUT6</accession>
<dbReference type="AlphaFoldDB" id="A0A8D8EUT6"/>
<organism evidence="1">
    <name type="scientific">Culex pipiens</name>
    <name type="common">House mosquito</name>
    <dbReference type="NCBI Taxonomy" id="7175"/>
    <lineage>
        <taxon>Eukaryota</taxon>
        <taxon>Metazoa</taxon>
        <taxon>Ecdysozoa</taxon>
        <taxon>Arthropoda</taxon>
        <taxon>Hexapoda</taxon>
        <taxon>Insecta</taxon>
        <taxon>Pterygota</taxon>
        <taxon>Neoptera</taxon>
        <taxon>Endopterygota</taxon>
        <taxon>Diptera</taxon>
        <taxon>Nematocera</taxon>
        <taxon>Culicoidea</taxon>
        <taxon>Culicidae</taxon>
        <taxon>Culicinae</taxon>
        <taxon>Culicini</taxon>
        <taxon>Culex</taxon>
        <taxon>Culex</taxon>
    </lineage>
</organism>
<proteinExistence type="predicted"/>
<sequence length="105" mass="11906">MALQNKTKKKHVRVLCVVFGRCFCESVFVQTTLMIMMAITNEECCQSCAVAAIARCVMIILNHGFNLFSQSLAWLGRQTFLCALFAALKSHRKIALELHTFFIFV</sequence>
<evidence type="ECO:0000313" key="1">
    <source>
        <dbReference type="EMBL" id="CAG6448722.1"/>
    </source>
</evidence>
<protein>
    <submittedName>
        <fullName evidence="1">(northern house mosquito) hypothetical protein</fullName>
    </submittedName>
</protein>